<feature type="compositionally biased region" description="Polar residues" evidence="1">
    <location>
        <begin position="371"/>
        <end position="381"/>
    </location>
</feature>
<feature type="domain" description="Arb2" evidence="2">
    <location>
        <begin position="14"/>
        <end position="326"/>
    </location>
</feature>
<dbReference type="Pfam" id="PF22749">
    <property type="entry name" value="Arb2"/>
    <property type="match status" value="1"/>
</dbReference>
<feature type="region of interest" description="Disordered" evidence="1">
    <location>
        <begin position="402"/>
        <end position="432"/>
    </location>
</feature>
<gene>
    <name evidence="3" type="ORF">CBER1_06301</name>
</gene>
<evidence type="ECO:0000313" key="4">
    <source>
        <dbReference type="Proteomes" id="UP000237631"/>
    </source>
</evidence>
<dbReference type="PANTHER" id="PTHR21357:SF4">
    <property type="entry name" value="FAM172 FAMILY PROTEIN HOMOLOG CG10038"/>
    <property type="match status" value="1"/>
</dbReference>
<evidence type="ECO:0000256" key="1">
    <source>
        <dbReference type="SAM" id="MobiDB-lite"/>
    </source>
</evidence>
<dbReference type="EMBL" id="PNEN01001781">
    <property type="protein sequence ID" value="PPJ50582.1"/>
    <property type="molecule type" value="Genomic_DNA"/>
</dbReference>
<feature type="region of interest" description="Disordered" evidence="1">
    <location>
        <begin position="209"/>
        <end position="235"/>
    </location>
</feature>
<protein>
    <recommendedName>
        <fullName evidence="2">Arb2 domain-containing protein</fullName>
    </recommendedName>
</protein>
<evidence type="ECO:0000259" key="2">
    <source>
        <dbReference type="Pfam" id="PF22749"/>
    </source>
</evidence>
<dbReference type="GO" id="GO:0005634">
    <property type="term" value="C:nucleus"/>
    <property type="evidence" value="ECO:0007669"/>
    <property type="project" value="TreeGrafter"/>
</dbReference>
<proteinExistence type="predicted"/>
<feature type="region of interest" description="Disordered" evidence="1">
    <location>
        <begin position="357"/>
        <end position="384"/>
    </location>
</feature>
<dbReference type="PANTHER" id="PTHR21357">
    <property type="entry name" value="FAM172 FAMILY PROTEIN HOMOLOG CG10038"/>
    <property type="match status" value="1"/>
</dbReference>
<dbReference type="Proteomes" id="UP000237631">
    <property type="component" value="Unassembled WGS sequence"/>
</dbReference>
<dbReference type="InterPro" id="IPR048263">
    <property type="entry name" value="Arb2"/>
</dbReference>
<dbReference type="STRING" id="357750.A0A2S6BSY8"/>
<organism evidence="3 4">
    <name type="scientific">Cercospora berteroae</name>
    <dbReference type="NCBI Taxonomy" id="357750"/>
    <lineage>
        <taxon>Eukaryota</taxon>
        <taxon>Fungi</taxon>
        <taxon>Dikarya</taxon>
        <taxon>Ascomycota</taxon>
        <taxon>Pezizomycotina</taxon>
        <taxon>Dothideomycetes</taxon>
        <taxon>Dothideomycetidae</taxon>
        <taxon>Mycosphaerellales</taxon>
        <taxon>Mycosphaerellaceae</taxon>
        <taxon>Cercospora</taxon>
    </lineage>
</organism>
<dbReference type="GO" id="GO:0031048">
    <property type="term" value="P:regulatory ncRNA-mediated heterochromatin formation"/>
    <property type="evidence" value="ECO:0007669"/>
    <property type="project" value="TreeGrafter"/>
</dbReference>
<dbReference type="AlphaFoldDB" id="A0A2S6BSY8"/>
<reference evidence="4" key="1">
    <citation type="journal article" date="2017" name="bioRxiv">
        <title>Conservation of a gene cluster reveals novel cercosporin biosynthetic mechanisms and extends production to the genus Colletotrichum.</title>
        <authorList>
            <person name="de Jonge R."/>
            <person name="Ebert M.K."/>
            <person name="Huitt-Roehl C.R."/>
            <person name="Pal P."/>
            <person name="Suttle J.C."/>
            <person name="Spanner R.E."/>
            <person name="Neubauer J.D."/>
            <person name="Jurick W.M.II."/>
            <person name="Stott K.A."/>
            <person name="Secor G.A."/>
            <person name="Thomma B.P.H.J."/>
            <person name="Van de Peer Y."/>
            <person name="Townsend C.A."/>
            <person name="Bolton M.D."/>
        </authorList>
    </citation>
    <scope>NUCLEOTIDE SEQUENCE [LARGE SCALE GENOMIC DNA]</scope>
    <source>
        <strain evidence="4">CBS538.71</strain>
    </source>
</reference>
<comment type="caution">
    <text evidence="3">The sequence shown here is derived from an EMBL/GenBank/DDBJ whole genome shotgun (WGS) entry which is preliminary data.</text>
</comment>
<sequence length="515" mass="55168">MFRCRAAPKEPEYSTDLAAFGYHKNEKGEFVDSTSGEYFDFFHTDNDRVNDLRRGAYQECLRKEIAAELKEKHGITELFVTGADGTEISSSRPSGQNVSLLTTKVSEIAQKRDIIIVIGESSQDCGVWAWRIVQREGGIDGGSVTGLASKVATRVAQSTEGGVTRLDQGEQVRTGGQKLEAPGIIVLNPGQLLYSHCLGRNLTVASWQSRPRPTATSEPYKVEPKHNSIPGHETPHKHVQTIFHSILPKIIAEEARLHIIAIGNGTTATIDTIDQIMLARDRISIAGGILGTVALIDAKHEHEKIASLPFKTYLASVGKGWVQSEEAKGTVVQMPKSASLGMPALQYAPGAQADVEELNGTAGNGHPTPDSPTVNGHNITNGDHADLVQPLSALAVVDELLSVPGPPPNTPADSGTTSPAAVASNPGSPAMPNKDEITVEDHDDDYPAPEVLPVSCPTYSAGVCDGVTETVFPAVIDDVLEHLWFYIQKGQESDATEAARAEMRGQAWPRDAGDD</sequence>
<keyword evidence="4" id="KW-1185">Reference proteome</keyword>
<evidence type="ECO:0000313" key="3">
    <source>
        <dbReference type="EMBL" id="PPJ50582.1"/>
    </source>
</evidence>
<accession>A0A2S6BSY8</accession>
<name>A0A2S6BSY8_9PEZI</name>
<dbReference type="OrthoDB" id="421951at2759"/>
<dbReference type="InterPro" id="IPR053858">
    <property type="entry name" value="Arb2_dom"/>
</dbReference>
<dbReference type="GO" id="GO:0035197">
    <property type="term" value="F:siRNA binding"/>
    <property type="evidence" value="ECO:0007669"/>
    <property type="project" value="TreeGrafter"/>
</dbReference>